<reference evidence="1 2" key="1">
    <citation type="submission" date="2018-12" db="EMBL/GenBank/DDBJ databases">
        <authorList>
            <person name="Li K."/>
        </authorList>
    </citation>
    <scope>NUCLEOTIDE SEQUENCE [LARGE SCALE GENOMIC DNA]</scope>
    <source>
        <strain evidence="2">CR22</strain>
    </source>
</reference>
<dbReference type="AlphaFoldDB" id="A0A3Q9C5U1"/>
<dbReference type="Proteomes" id="UP000280197">
    <property type="component" value="Chromosome"/>
</dbReference>
<dbReference type="Pfam" id="PF19953">
    <property type="entry name" value="EACC1"/>
    <property type="match status" value="1"/>
</dbReference>
<dbReference type="InterPro" id="IPR045428">
    <property type="entry name" value="EACC1"/>
</dbReference>
<organism evidence="1 2">
    <name type="scientific">Streptomyces aquilus</name>
    <dbReference type="NCBI Taxonomy" id="2548456"/>
    <lineage>
        <taxon>Bacteria</taxon>
        <taxon>Bacillati</taxon>
        <taxon>Actinomycetota</taxon>
        <taxon>Actinomycetes</taxon>
        <taxon>Kitasatosporales</taxon>
        <taxon>Streptomycetaceae</taxon>
        <taxon>Streptomyces</taxon>
    </lineage>
</organism>
<dbReference type="RefSeq" id="WP_126275285.1">
    <property type="nucleotide sequence ID" value="NZ_CP034463.1"/>
</dbReference>
<protein>
    <submittedName>
        <fullName evidence="1">Uncharacterized protein</fullName>
    </submittedName>
</protein>
<dbReference type="KEGG" id="saqu:EJC51_38440"/>
<keyword evidence="2" id="KW-1185">Reference proteome</keyword>
<evidence type="ECO:0000313" key="2">
    <source>
        <dbReference type="Proteomes" id="UP000280197"/>
    </source>
</evidence>
<accession>A0A3Q9C5U1</accession>
<dbReference type="EMBL" id="CP034463">
    <property type="protein sequence ID" value="AZP21450.1"/>
    <property type="molecule type" value="Genomic_DNA"/>
</dbReference>
<proteinExistence type="predicted"/>
<name>A0A3Q9C5U1_9ACTN</name>
<gene>
    <name evidence="1" type="ORF">EJC51_38440</name>
</gene>
<evidence type="ECO:0000313" key="1">
    <source>
        <dbReference type="EMBL" id="AZP21450.1"/>
    </source>
</evidence>
<sequence>MIFGFDGDEQTVADNAQSLTAWFRDTENLARADINRVSRPPSDGRQGAVDEAVRVLAESGPVLSAALTAYCNWLLQRVKTRNVAVRITCPNGVEITGTARSEADVPRVKAKILRDCGV</sequence>